<gene>
    <name evidence="3" type="ORF">ACFQHW_06245</name>
</gene>
<keyword evidence="1" id="KW-0175">Coiled coil</keyword>
<dbReference type="Gene3D" id="1.20.120.20">
    <property type="entry name" value="Apolipoprotein"/>
    <property type="match status" value="1"/>
</dbReference>
<keyword evidence="4" id="KW-1185">Reference proteome</keyword>
<evidence type="ECO:0000313" key="3">
    <source>
        <dbReference type="EMBL" id="MFC6315173.1"/>
    </source>
</evidence>
<name>A0ABW1UPD4_9LACO</name>
<evidence type="ECO:0008006" key="5">
    <source>
        <dbReference type="Google" id="ProtNLM"/>
    </source>
</evidence>
<evidence type="ECO:0000256" key="2">
    <source>
        <dbReference type="SAM" id="MobiDB-lite"/>
    </source>
</evidence>
<reference evidence="4" key="1">
    <citation type="journal article" date="2019" name="Int. J. Syst. Evol. Microbiol.">
        <title>The Global Catalogue of Microorganisms (GCM) 10K type strain sequencing project: providing services to taxonomists for standard genome sequencing and annotation.</title>
        <authorList>
            <consortium name="The Broad Institute Genomics Platform"/>
            <consortium name="The Broad Institute Genome Sequencing Center for Infectious Disease"/>
            <person name="Wu L."/>
            <person name="Ma J."/>
        </authorList>
    </citation>
    <scope>NUCLEOTIDE SEQUENCE [LARGE SCALE GENOMIC DNA]</scope>
    <source>
        <strain evidence="4">CCM 8897</strain>
    </source>
</reference>
<organism evidence="3 4">
    <name type="scientific">Lapidilactobacillus achengensis</name>
    <dbReference type="NCBI Taxonomy" id="2486000"/>
    <lineage>
        <taxon>Bacteria</taxon>
        <taxon>Bacillati</taxon>
        <taxon>Bacillota</taxon>
        <taxon>Bacilli</taxon>
        <taxon>Lactobacillales</taxon>
        <taxon>Lactobacillaceae</taxon>
        <taxon>Lapidilactobacillus</taxon>
    </lineage>
</organism>
<sequence length="1757" mass="190075">MASNIDVGDLQAKFGIDLSNLASQVAKATEMIKSMTTKIDETTANSASKMNEKINKAFDASKGAEDLKKKTKEATDKAEDEVDDFLVSFNGKTVKMADYAKNGYEKSFGAAVQEATKAGQRIQKSLAASVQKPVKATIKTNTKVPKLSESGIQQDDSLRKSIERQRVAANSEITKMVQDINSKMEQAKAAQLKIQSIISKKNSIPNLSTSESYKFDSQIASAQAQMHRYQNTAKQLAANMRDEFGAVPDELKKISAQMTRNEAQIDTLRNRIKSLGNTYEQQKSSIGSFAKGFKTSDNDTSLKTKAEIDKLRTSMNKLISENDSLASTYANAEDRSKSLKKALSGVNTELKDQVAASRQARSNMANVGNSGKNTGTSKRPSLFRRMGDNFANFRNKFKSGSSSIKNDSSGITSRLSGINRTLKMMWSSVLIFGILGSGLQNLMGSLGNSLMVNRQFANSLNQIKVNLATAFYPIYTAIMPALNTLMNGLAKVTGHLASFISMLFGTTFSKAKQGAAGLQSSIQALNQSADGSGVSKTASGAKKLADNAKDATDKAKELQQSLAGFDEINTLQKNNDSSTSSTPDTSGSTPSLDAPTGLDFGGATANYQTPIWLKNLAKDLWDPIKAGWDTTGKKVIAAFKYALSEVNSLVKDIGKSFLEVWDNGTGQKFIENLLVLLADVLNIVGDIARAFRKAWNDDGRGTRLIQSYFDAFNRILTLLHQINQAFRDAWNSGVGVSINEHILNIITNIFKTVGALAGKFSEAWQHADLGQKIFKDILGLVDKVLGTLDKMTGATVNWAKSLDFTPLLQSIHGLLKSMQPFTQNIGDGLKFLYEKVLLPLASFTIEKVIPDFLDLLSAAIKAVNAIIEALKPLGKWFFDNFLQPLAKYTGGSFHSVIQGIVDILDKFTNWIKTHQKIVEGITVALATLFAFKVATSAFDKGTYLVDKLVRNIGKLFGKEHVLRDLFGKLTGINDLKDGVENVKILASAGWDKIKIGGQHLRKIAKLTWSGLKTGATHLMNIAKLSWNGIKLGAGKLKDIAQLSWSSLKAAKDDMKEIWQTANQNWQQSGIFQSMHSAGGFSKLTTAGKVTNGLVGAGIAVDAGVDIYSAIKAKNPTKKFESYGSGIGKAIGGGLGMWFGGPLGAALGSQIGGVIGTWGGESAKSFSDGWSAVGKGKKPDDWLGELGWNSRIMSNKVVAWWDDMKKNSDTKRAEQQKDADRQNAAFIKGWNSFWGDVGDKVQKTWDDTKKTTSTWGTNFNKWRSNFGRDFKKGWDETWEKVGSKLKKTWDDAKTNTETTWSNIKTGIGTAGSNIKTNMETWSGQAKDKVIGAWKTMKTKGDPYFKGIKDTAKSAFDTVGGWASGLGEKIGGGLSRGFEAVKRGAASIANGIIGPVGTAVNGVIKGINWVLSSVHASARLSRWSVPKFAQGGYHKGGLALVNDAPGEKYREMFRLPSGRYGMFPAQRDLLVNIPAGTQVLDGNRTAQIPHYASGIFGSDFMKGFNLDFGNIFSGVSSSISSAIDDVKDFTKGVWKYVTHPIDLISQGIGKFFTLPAGLAGSISGGAMDLIKNGSVDWIRDFIKSNAPKKKKKSKKSSGKSGGLFDFDFDFENLFGFADGGFLNKEGLYKMGEGNLSEMVVPLTKPARAVELMKQGLKVMNLSGMELAAPDMATNNLADSIGTSFNGGSQSGVGSMTSTADMQSIIVAAILEAMAELKRTSGSDDNQTVNMNVDGDRLAEIVIKVLNKRFQKLGINPLNI</sequence>
<comment type="caution">
    <text evidence="3">The sequence shown here is derived from an EMBL/GenBank/DDBJ whole genome shotgun (WGS) entry which is preliminary data.</text>
</comment>
<accession>A0ABW1UPD4</accession>
<feature type="compositionally biased region" description="Polar residues" evidence="2">
    <location>
        <begin position="359"/>
        <end position="379"/>
    </location>
</feature>
<protein>
    <recommendedName>
        <fullName evidence="5">Minor tail protein</fullName>
    </recommendedName>
</protein>
<feature type="region of interest" description="Disordered" evidence="2">
    <location>
        <begin position="569"/>
        <end position="595"/>
    </location>
</feature>
<dbReference type="EMBL" id="JBHSSM010000016">
    <property type="protein sequence ID" value="MFC6315173.1"/>
    <property type="molecule type" value="Genomic_DNA"/>
</dbReference>
<proteinExistence type="predicted"/>
<feature type="coiled-coil region" evidence="1">
    <location>
        <begin position="219"/>
        <end position="285"/>
    </location>
</feature>
<dbReference type="RefSeq" id="WP_125598223.1">
    <property type="nucleotide sequence ID" value="NZ_JBHSSM010000016.1"/>
</dbReference>
<feature type="region of interest" description="Disordered" evidence="2">
    <location>
        <begin position="354"/>
        <end position="382"/>
    </location>
</feature>
<evidence type="ECO:0000256" key="1">
    <source>
        <dbReference type="SAM" id="Coils"/>
    </source>
</evidence>
<feature type="coiled-coil region" evidence="1">
    <location>
        <begin position="315"/>
        <end position="349"/>
    </location>
</feature>
<feature type="compositionally biased region" description="Low complexity" evidence="2">
    <location>
        <begin position="576"/>
        <end position="591"/>
    </location>
</feature>
<evidence type="ECO:0000313" key="4">
    <source>
        <dbReference type="Proteomes" id="UP001596310"/>
    </source>
</evidence>
<dbReference type="Proteomes" id="UP001596310">
    <property type="component" value="Unassembled WGS sequence"/>
</dbReference>